<dbReference type="EMBL" id="JBFOLK010000002">
    <property type="protein sequence ID" value="KAL2534425.1"/>
    <property type="molecule type" value="Genomic_DNA"/>
</dbReference>
<proteinExistence type="predicted"/>
<name>A0ABD1VD58_9LAMI</name>
<accession>A0ABD1VD58</accession>
<organism evidence="1 2">
    <name type="scientific">Abeliophyllum distichum</name>
    <dbReference type="NCBI Taxonomy" id="126358"/>
    <lineage>
        <taxon>Eukaryota</taxon>
        <taxon>Viridiplantae</taxon>
        <taxon>Streptophyta</taxon>
        <taxon>Embryophyta</taxon>
        <taxon>Tracheophyta</taxon>
        <taxon>Spermatophyta</taxon>
        <taxon>Magnoliopsida</taxon>
        <taxon>eudicotyledons</taxon>
        <taxon>Gunneridae</taxon>
        <taxon>Pentapetalae</taxon>
        <taxon>asterids</taxon>
        <taxon>lamiids</taxon>
        <taxon>Lamiales</taxon>
        <taxon>Oleaceae</taxon>
        <taxon>Forsythieae</taxon>
        <taxon>Abeliophyllum</taxon>
    </lineage>
</organism>
<evidence type="ECO:0000313" key="2">
    <source>
        <dbReference type="Proteomes" id="UP001604336"/>
    </source>
</evidence>
<reference evidence="2" key="1">
    <citation type="submission" date="2024-07" db="EMBL/GenBank/DDBJ databases">
        <title>Two chromosome-level genome assemblies of Korean endemic species Abeliophyllum distichum and Forsythia ovata (Oleaceae).</title>
        <authorList>
            <person name="Jang H."/>
        </authorList>
    </citation>
    <scope>NUCLEOTIDE SEQUENCE [LARGE SCALE GENOMIC DNA]</scope>
</reference>
<evidence type="ECO:0000313" key="1">
    <source>
        <dbReference type="EMBL" id="KAL2534425.1"/>
    </source>
</evidence>
<sequence length="100" mass="11554">MIGQKIAKTMSKKNSKQQFMVLEEDHFSPEVMVVLLPRDFEQPKMKKYDGSFDPVDHFKALFDLMRLHVTPDAIMSRAFSPTLRREAKGSNLSPKIHPHV</sequence>
<comment type="caution">
    <text evidence="1">The sequence shown here is derived from an EMBL/GenBank/DDBJ whole genome shotgun (WGS) entry which is preliminary data.</text>
</comment>
<keyword evidence="2" id="KW-1185">Reference proteome</keyword>
<protein>
    <submittedName>
        <fullName evidence="1">Uncharacterized protein</fullName>
    </submittedName>
</protein>
<gene>
    <name evidence="1" type="ORF">Adt_07776</name>
</gene>
<dbReference type="AlphaFoldDB" id="A0ABD1VD58"/>
<dbReference type="Proteomes" id="UP001604336">
    <property type="component" value="Unassembled WGS sequence"/>
</dbReference>